<dbReference type="CDD" id="cd16894">
    <property type="entry name" value="MltD-like"/>
    <property type="match status" value="1"/>
</dbReference>
<dbReference type="SMART" id="SM00257">
    <property type="entry name" value="LysM"/>
    <property type="match status" value="1"/>
</dbReference>
<dbReference type="AlphaFoldDB" id="A0A7Y9R0Z9"/>
<dbReference type="Pfam" id="PF01476">
    <property type="entry name" value="LysM"/>
    <property type="match status" value="1"/>
</dbReference>
<dbReference type="EMBL" id="JACCFH010000001">
    <property type="protein sequence ID" value="NYG34306.1"/>
    <property type="molecule type" value="Genomic_DNA"/>
</dbReference>
<gene>
    <name evidence="5" type="ORF">BDD16_003292</name>
</gene>
<dbReference type="GO" id="GO:0008933">
    <property type="term" value="F:peptidoglycan lytic transglycosylase activity"/>
    <property type="evidence" value="ECO:0007669"/>
    <property type="project" value="InterPro"/>
</dbReference>
<evidence type="ECO:0000313" key="5">
    <source>
        <dbReference type="EMBL" id="NYG34306.1"/>
    </source>
</evidence>
<dbReference type="InterPro" id="IPR018392">
    <property type="entry name" value="LysM"/>
</dbReference>
<dbReference type="RefSeq" id="WP_246332580.1">
    <property type="nucleotide sequence ID" value="NZ_JACCFH010000001.1"/>
</dbReference>
<evidence type="ECO:0000256" key="1">
    <source>
        <dbReference type="ARBA" id="ARBA00007734"/>
    </source>
</evidence>
<dbReference type="InterPro" id="IPR023346">
    <property type="entry name" value="Lysozyme-like_dom_sf"/>
</dbReference>
<keyword evidence="3" id="KW-0732">Signal</keyword>
<dbReference type="PANTHER" id="PTHR37423">
    <property type="entry name" value="SOLUBLE LYTIC MUREIN TRANSGLYCOSYLASE-RELATED"/>
    <property type="match status" value="1"/>
</dbReference>
<dbReference type="PANTHER" id="PTHR37423:SF2">
    <property type="entry name" value="MEMBRANE-BOUND LYTIC MUREIN TRANSGLYCOSYLASE C"/>
    <property type="match status" value="1"/>
</dbReference>
<proteinExistence type="inferred from homology"/>
<dbReference type="InterPro" id="IPR036779">
    <property type="entry name" value="LysM_dom_sf"/>
</dbReference>
<keyword evidence="6" id="KW-1185">Reference proteome</keyword>
<organism evidence="5 6">
    <name type="scientific">Sphaerotilus montanus</name>
    <dbReference type="NCBI Taxonomy" id="522889"/>
    <lineage>
        <taxon>Bacteria</taxon>
        <taxon>Pseudomonadati</taxon>
        <taxon>Pseudomonadota</taxon>
        <taxon>Betaproteobacteria</taxon>
        <taxon>Burkholderiales</taxon>
        <taxon>Sphaerotilaceae</taxon>
        <taxon>Sphaerotilus</taxon>
    </lineage>
</organism>
<dbReference type="SUPFAM" id="SSF53955">
    <property type="entry name" value="Lysozyme-like"/>
    <property type="match status" value="1"/>
</dbReference>
<dbReference type="PROSITE" id="PS00922">
    <property type="entry name" value="TRANSGLYCOSYLASE"/>
    <property type="match status" value="1"/>
</dbReference>
<comment type="caution">
    <text evidence="5">The sequence shown here is derived from an EMBL/GenBank/DDBJ whole genome shotgun (WGS) entry which is preliminary data.</text>
</comment>
<comment type="similarity">
    <text evidence="1">Belongs to the transglycosylase Slt family.</text>
</comment>
<dbReference type="GO" id="GO:0000270">
    <property type="term" value="P:peptidoglycan metabolic process"/>
    <property type="evidence" value="ECO:0007669"/>
    <property type="project" value="InterPro"/>
</dbReference>
<dbReference type="InterPro" id="IPR008258">
    <property type="entry name" value="Transglycosylase_SLT_dom_1"/>
</dbReference>
<reference evidence="5 6" key="1">
    <citation type="submission" date="2020-07" db="EMBL/GenBank/DDBJ databases">
        <title>Genomic Encyclopedia of Archaeal and Bacterial Type Strains, Phase II (KMG-II): from individual species to whole genera.</title>
        <authorList>
            <person name="Goeker M."/>
        </authorList>
    </citation>
    <scope>NUCLEOTIDE SEQUENCE [LARGE SCALE GENOMIC DNA]</scope>
    <source>
        <strain evidence="5 6">DSM 21226</strain>
    </source>
</reference>
<feature type="signal peptide" evidence="3">
    <location>
        <begin position="1"/>
        <end position="38"/>
    </location>
</feature>
<dbReference type="Gene3D" id="3.10.350.10">
    <property type="entry name" value="LysM domain"/>
    <property type="match status" value="1"/>
</dbReference>
<dbReference type="InterPro" id="IPR000189">
    <property type="entry name" value="Transglyc_AS"/>
</dbReference>
<dbReference type="SUPFAM" id="SSF54106">
    <property type="entry name" value="LysM domain"/>
    <property type="match status" value="1"/>
</dbReference>
<protein>
    <submittedName>
        <fullName evidence="5">Membrane-bound lytic murein transglycosylase D</fullName>
    </submittedName>
</protein>
<name>A0A7Y9R0Z9_9BURK</name>
<dbReference type="Proteomes" id="UP000518288">
    <property type="component" value="Unassembled WGS sequence"/>
</dbReference>
<dbReference type="CDD" id="cd00118">
    <property type="entry name" value="LysM"/>
    <property type="match status" value="1"/>
</dbReference>
<dbReference type="PROSITE" id="PS51782">
    <property type="entry name" value="LYSM"/>
    <property type="match status" value="1"/>
</dbReference>
<accession>A0A7Y9R0Z9</accession>
<dbReference type="GO" id="GO:0016020">
    <property type="term" value="C:membrane"/>
    <property type="evidence" value="ECO:0007669"/>
    <property type="project" value="InterPro"/>
</dbReference>
<feature type="domain" description="LysM" evidence="4">
    <location>
        <begin position="469"/>
        <end position="513"/>
    </location>
</feature>
<evidence type="ECO:0000256" key="3">
    <source>
        <dbReference type="SAM" id="SignalP"/>
    </source>
</evidence>
<feature type="region of interest" description="Disordered" evidence="2">
    <location>
        <begin position="534"/>
        <end position="569"/>
    </location>
</feature>
<feature type="chain" id="PRO_5030946797" evidence="3">
    <location>
        <begin position="39"/>
        <end position="580"/>
    </location>
</feature>
<evidence type="ECO:0000256" key="2">
    <source>
        <dbReference type="SAM" id="MobiDB-lite"/>
    </source>
</evidence>
<evidence type="ECO:0000259" key="4">
    <source>
        <dbReference type="PROSITE" id="PS51782"/>
    </source>
</evidence>
<dbReference type="Gene3D" id="1.10.530.10">
    <property type="match status" value="1"/>
</dbReference>
<sequence length="580" mass="64629">MTRYARLKALSARAARSTRSSTSTFALSALMLALTGCASVPDSNDDAKPPPMVATVGAREQPLAARSEGPLSPVPGIEQVITVKAPLSSGEDLREAIGAPVDPLSPDQSMVLNDPNARQDLWGRVRAGFGMPTLDNELVRDHEHWYTSRPDYVKRMTERGSRYLFHVVEELERRKMPTELALLPFIESAFNPQAMSSARASGMWQFMPLTGKDYDLKQNMFRDDRRDVLASTRAALDYLGRLNKMFNGDWQLSLAAYNWGEGNVKRAIARNERAGLPTDYESLNMPAETRHYVPKFQAVKNIVTAPQDFGLELLPLENHPYFVSVPIRRDMDVSVAARLAGMSMEEFKALNPQMNKPVILAAGTPQVLLPYDNADGFIRRLAEYREPLASWTAWTAPRTIRPAEAARLTGMSEATLREMNRIPRKMLIKAGSTLLIQRSSEHRVQDVPEHVANNAYMALAPDVPPLRKVAIKARKGDTVLALAKRYRVSASQLAQWNRIDDGTRFKKAQSLVIWQPIKEAGASRREMASLNKADRKLSRKVGGKSAKASTRMASKTARRQMASMAAVKGTKIRPIRLARK</sequence>
<evidence type="ECO:0000313" key="6">
    <source>
        <dbReference type="Proteomes" id="UP000518288"/>
    </source>
</evidence>
<dbReference type="Pfam" id="PF01464">
    <property type="entry name" value="SLT"/>
    <property type="match status" value="1"/>
</dbReference>